<accession>A0A6A5S6R4</accession>
<evidence type="ECO:0000259" key="3">
    <source>
        <dbReference type="Pfam" id="PF22939"/>
    </source>
</evidence>
<dbReference type="InterPro" id="IPR027417">
    <property type="entry name" value="P-loop_NTPase"/>
</dbReference>
<dbReference type="PANTHER" id="PTHR10039:SF15">
    <property type="entry name" value="NACHT DOMAIN-CONTAINING PROTEIN"/>
    <property type="match status" value="1"/>
</dbReference>
<dbReference type="Pfam" id="PF24883">
    <property type="entry name" value="NPHP3_N"/>
    <property type="match status" value="1"/>
</dbReference>
<dbReference type="InterPro" id="IPR056884">
    <property type="entry name" value="NPHP3-like_N"/>
</dbReference>
<keyword evidence="1" id="KW-0677">Repeat</keyword>
<dbReference type="EMBL" id="ML976303">
    <property type="protein sequence ID" value="KAF1935174.1"/>
    <property type="molecule type" value="Genomic_DNA"/>
</dbReference>
<feature type="chain" id="PRO_5025647961" description="AAA+ ATPase domain-containing protein" evidence="2">
    <location>
        <begin position="23"/>
        <end position="592"/>
    </location>
</feature>
<evidence type="ECO:0000313" key="5">
    <source>
        <dbReference type="EMBL" id="KAF1935174.1"/>
    </source>
</evidence>
<organism evidence="5 6">
    <name type="scientific">Clathrospora elynae</name>
    <dbReference type="NCBI Taxonomy" id="706981"/>
    <lineage>
        <taxon>Eukaryota</taxon>
        <taxon>Fungi</taxon>
        <taxon>Dikarya</taxon>
        <taxon>Ascomycota</taxon>
        <taxon>Pezizomycotina</taxon>
        <taxon>Dothideomycetes</taxon>
        <taxon>Pleosporomycetidae</taxon>
        <taxon>Pleosporales</taxon>
        <taxon>Diademaceae</taxon>
        <taxon>Clathrospora</taxon>
    </lineage>
</organism>
<dbReference type="InterPro" id="IPR054471">
    <property type="entry name" value="GPIID_WHD"/>
</dbReference>
<name>A0A6A5S6R4_9PLEO</name>
<dbReference type="Gene3D" id="3.40.50.300">
    <property type="entry name" value="P-loop containing nucleotide triphosphate hydrolases"/>
    <property type="match status" value="1"/>
</dbReference>
<evidence type="ECO:0000259" key="4">
    <source>
        <dbReference type="Pfam" id="PF24883"/>
    </source>
</evidence>
<dbReference type="Proteomes" id="UP000800038">
    <property type="component" value="Unassembled WGS sequence"/>
</dbReference>
<feature type="non-terminal residue" evidence="5">
    <location>
        <position position="592"/>
    </location>
</feature>
<dbReference type="SUPFAM" id="SSF52540">
    <property type="entry name" value="P-loop containing nucleoside triphosphate hydrolases"/>
    <property type="match status" value="1"/>
</dbReference>
<dbReference type="AlphaFoldDB" id="A0A6A5S6R4"/>
<feature type="signal peptide" evidence="2">
    <location>
        <begin position="1"/>
        <end position="22"/>
    </location>
</feature>
<reference evidence="5" key="1">
    <citation type="journal article" date="2020" name="Stud. Mycol.">
        <title>101 Dothideomycetes genomes: a test case for predicting lifestyles and emergence of pathogens.</title>
        <authorList>
            <person name="Haridas S."/>
            <person name="Albert R."/>
            <person name="Binder M."/>
            <person name="Bloem J."/>
            <person name="Labutti K."/>
            <person name="Salamov A."/>
            <person name="Andreopoulos B."/>
            <person name="Baker S."/>
            <person name="Barry K."/>
            <person name="Bills G."/>
            <person name="Bluhm B."/>
            <person name="Cannon C."/>
            <person name="Castanera R."/>
            <person name="Culley D."/>
            <person name="Daum C."/>
            <person name="Ezra D."/>
            <person name="Gonzalez J."/>
            <person name="Henrissat B."/>
            <person name="Kuo A."/>
            <person name="Liang C."/>
            <person name="Lipzen A."/>
            <person name="Lutzoni F."/>
            <person name="Magnuson J."/>
            <person name="Mondo S."/>
            <person name="Nolan M."/>
            <person name="Ohm R."/>
            <person name="Pangilinan J."/>
            <person name="Park H.-J."/>
            <person name="Ramirez L."/>
            <person name="Alfaro M."/>
            <person name="Sun H."/>
            <person name="Tritt A."/>
            <person name="Yoshinaga Y."/>
            <person name="Zwiers L.-H."/>
            <person name="Turgeon B."/>
            <person name="Goodwin S."/>
            <person name="Spatafora J."/>
            <person name="Crous P."/>
            <person name="Grigoriev I."/>
        </authorList>
    </citation>
    <scope>NUCLEOTIDE SEQUENCE</scope>
    <source>
        <strain evidence="5">CBS 161.51</strain>
    </source>
</reference>
<sequence length="592" mass="66232">MDPLSIAASIIAVLQLSAKVLAYLNDVKDASKERAKCAVEASNLHSLLLNLRFRLEEGIANTPWYTAIRALAVDNGPLDQFKQALETLQTRMTDGGRLKKASEALMWKFKKEEIAGILDRIERLKSLVEIALQMDHFKLSQAIINDTGIVRKTLDDVEHRRLVDWISPTDYPAQQSDIIKRRQEDTGQWFLEAPQVARWLSEAKGTLFCPGIPGAGKTMVAAIAIDHLLKSAQNSSHGVAYVYCNYKAQAEQDSSSILAAILKQLVQGRPSTVESVERLQKQHASRGTRPSPDEIYSALRDNSDGTRARFLTKIRDLQKGQDVCIMATSRFIPEIEDEFREALILEVRANREDVKRFVAGQIYRLPGCIQRSHALQEIVQKHIVEAVDGMFLLARLYTDSLLDKRTAKDVKSTLAKLSKGSAALDDAYKDALQRIEGQLDGDCKLAKKVLSWITFAKRPLTTAEICCALAVEPEDTELDLENMPDIEDLVTVCAGLVVVDPESAIIRLVHYTTQEYFEKISNTWNPSTYLHITTTCLTYLSFTAFQGGSCSNDKVFEERIQQNTFLDYAAKHWGEHARSVETEVSNQAGSLL</sequence>
<evidence type="ECO:0000256" key="1">
    <source>
        <dbReference type="ARBA" id="ARBA00022737"/>
    </source>
</evidence>
<proteinExistence type="predicted"/>
<dbReference type="PANTHER" id="PTHR10039">
    <property type="entry name" value="AMELOGENIN"/>
    <property type="match status" value="1"/>
</dbReference>
<dbReference type="OrthoDB" id="195446at2759"/>
<keyword evidence="2" id="KW-0732">Signal</keyword>
<feature type="domain" description="Nephrocystin 3-like N-terminal" evidence="4">
    <location>
        <begin position="185"/>
        <end position="303"/>
    </location>
</feature>
<feature type="domain" description="GPI inositol-deacylase winged helix" evidence="3">
    <location>
        <begin position="444"/>
        <end position="517"/>
    </location>
</feature>
<evidence type="ECO:0000256" key="2">
    <source>
        <dbReference type="SAM" id="SignalP"/>
    </source>
</evidence>
<protein>
    <recommendedName>
        <fullName evidence="7">AAA+ ATPase domain-containing protein</fullName>
    </recommendedName>
</protein>
<keyword evidence="6" id="KW-1185">Reference proteome</keyword>
<evidence type="ECO:0008006" key="7">
    <source>
        <dbReference type="Google" id="ProtNLM"/>
    </source>
</evidence>
<gene>
    <name evidence="5" type="ORF">EJ02DRAFT_416166</name>
</gene>
<evidence type="ECO:0000313" key="6">
    <source>
        <dbReference type="Proteomes" id="UP000800038"/>
    </source>
</evidence>
<dbReference type="Pfam" id="PF22939">
    <property type="entry name" value="WHD_GPIID"/>
    <property type="match status" value="1"/>
</dbReference>